<proteinExistence type="predicted"/>
<accession>A0A6G1H728</accession>
<dbReference type="AlphaFoldDB" id="A0A6G1H728"/>
<reference evidence="1" key="1">
    <citation type="journal article" date="2020" name="Stud. Mycol.">
        <title>101 Dothideomycetes genomes: a test case for predicting lifestyles and emergence of pathogens.</title>
        <authorList>
            <person name="Haridas S."/>
            <person name="Albert R."/>
            <person name="Binder M."/>
            <person name="Bloem J."/>
            <person name="Labutti K."/>
            <person name="Salamov A."/>
            <person name="Andreopoulos B."/>
            <person name="Baker S."/>
            <person name="Barry K."/>
            <person name="Bills G."/>
            <person name="Bluhm B."/>
            <person name="Cannon C."/>
            <person name="Castanera R."/>
            <person name="Culley D."/>
            <person name="Daum C."/>
            <person name="Ezra D."/>
            <person name="Gonzalez J."/>
            <person name="Henrissat B."/>
            <person name="Kuo A."/>
            <person name="Liang C."/>
            <person name="Lipzen A."/>
            <person name="Lutzoni F."/>
            <person name="Magnuson J."/>
            <person name="Mondo S."/>
            <person name="Nolan M."/>
            <person name="Ohm R."/>
            <person name="Pangilinan J."/>
            <person name="Park H.-J."/>
            <person name="Ramirez L."/>
            <person name="Alfaro M."/>
            <person name="Sun H."/>
            <person name="Tritt A."/>
            <person name="Yoshinaga Y."/>
            <person name="Zwiers L.-H."/>
            <person name="Turgeon B."/>
            <person name="Goodwin S."/>
            <person name="Spatafora J."/>
            <person name="Crous P."/>
            <person name="Grigoriev I."/>
        </authorList>
    </citation>
    <scope>NUCLEOTIDE SEQUENCE</scope>
    <source>
        <strain evidence="1">CBS 113979</strain>
    </source>
</reference>
<evidence type="ECO:0000313" key="2">
    <source>
        <dbReference type="Proteomes" id="UP000800041"/>
    </source>
</evidence>
<evidence type="ECO:0000313" key="1">
    <source>
        <dbReference type="EMBL" id="KAF1989001.1"/>
    </source>
</evidence>
<keyword evidence="2" id="KW-1185">Reference proteome</keyword>
<dbReference type="Proteomes" id="UP000800041">
    <property type="component" value="Unassembled WGS sequence"/>
</dbReference>
<sequence length="156" mass="17683">MHAFLLFSPMYYHSKSSRVSPYTPRVLLYELPLVLQHAQSLDLSQISKPPHSTRLAVRRNDAQMALGPALVNMTHALQVFNVGSHEDLRVMPSSINLLILTDLLDKKVLRHPVAQERHEEAMLDDVPRVKHSSETEVLELGQVRVEPIQPVLVDEV</sequence>
<organism evidence="1 2">
    <name type="scientific">Aulographum hederae CBS 113979</name>
    <dbReference type="NCBI Taxonomy" id="1176131"/>
    <lineage>
        <taxon>Eukaryota</taxon>
        <taxon>Fungi</taxon>
        <taxon>Dikarya</taxon>
        <taxon>Ascomycota</taxon>
        <taxon>Pezizomycotina</taxon>
        <taxon>Dothideomycetes</taxon>
        <taxon>Pleosporomycetidae</taxon>
        <taxon>Aulographales</taxon>
        <taxon>Aulographaceae</taxon>
    </lineage>
</organism>
<gene>
    <name evidence="1" type="ORF">K402DRAFT_12543</name>
</gene>
<dbReference type="EMBL" id="ML977146">
    <property type="protein sequence ID" value="KAF1989001.1"/>
    <property type="molecule type" value="Genomic_DNA"/>
</dbReference>
<protein>
    <submittedName>
        <fullName evidence="1">Uncharacterized protein</fullName>
    </submittedName>
</protein>
<name>A0A6G1H728_9PEZI</name>